<dbReference type="SUPFAM" id="SSF109604">
    <property type="entry name" value="HD-domain/PDEase-like"/>
    <property type="match status" value="1"/>
</dbReference>
<dbReference type="InterPro" id="IPR003607">
    <property type="entry name" value="HD/PDEase_dom"/>
</dbReference>
<proteinExistence type="predicted"/>
<dbReference type="AlphaFoldDB" id="A0A916QFQ1"/>
<dbReference type="SMART" id="SM00471">
    <property type="entry name" value="HDc"/>
    <property type="match status" value="1"/>
</dbReference>
<evidence type="ECO:0000256" key="1">
    <source>
        <dbReference type="ARBA" id="ARBA00022801"/>
    </source>
</evidence>
<dbReference type="GO" id="GO:0002953">
    <property type="term" value="F:5'-deoxynucleotidase activity"/>
    <property type="evidence" value="ECO:0007669"/>
    <property type="project" value="InterPro"/>
</dbReference>
<dbReference type="EMBL" id="BMAQ01000010">
    <property type="protein sequence ID" value="GFR38079.1"/>
    <property type="molecule type" value="Genomic_DNA"/>
</dbReference>
<evidence type="ECO:0000313" key="3">
    <source>
        <dbReference type="EMBL" id="GFR38079.1"/>
    </source>
</evidence>
<keyword evidence="1" id="KW-0378">Hydrolase</keyword>
<reference evidence="3" key="1">
    <citation type="submission" date="2020-08" db="EMBL/GenBank/DDBJ databases">
        <authorList>
            <person name="Uke A."/>
            <person name="Chhe C."/>
            <person name="Baramee S."/>
            <person name="Kosugi A."/>
        </authorList>
    </citation>
    <scope>NUCLEOTIDE SEQUENCE</scope>
    <source>
        <strain evidence="3">DA-C8</strain>
    </source>
</reference>
<gene>
    <name evidence="3" type="ORF">PRECH8_13750</name>
</gene>
<reference evidence="3" key="2">
    <citation type="journal article" date="2021" name="Data Brief">
        <title>Draft genome sequence data of the facultative, thermophilic, xylanolytic bacterium Paenibacillus sp. strain DA-C8.</title>
        <authorList>
            <person name="Chhe C."/>
            <person name="Uke A."/>
            <person name="Baramee S."/>
            <person name="Ungkulpasvich U."/>
            <person name="Tachaapaikoon C."/>
            <person name="Pason P."/>
            <person name="Waeonukul R."/>
            <person name="Ratanakhanokchai K."/>
            <person name="Kosugi A."/>
        </authorList>
    </citation>
    <scope>NUCLEOTIDE SEQUENCE</scope>
    <source>
        <strain evidence="3">DA-C8</strain>
    </source>
</reference>
<dbReference type="GO" id="GO:0005737">
    <property type="term" value="C:cytoplasm"/>
    <property type="evidence" value="ECO:0007669"/>
    <property type="project" value="TreeGrafter"/>
</dbReference>
<dbReference type="Proteomes" id="UP000654993">
    <property type="component" value="Unassembled WGS sequence"/>
</dbReference>
<sequence>MDSHFFAYLYRLRFIKRWSLMRNTTPENVAEHSFHVAVLTHALCTIANEVFQRQIPTDEIVSMALFHDVTEVITGDIPAPVKHHNKAILTNFREIEDLAAKRLASMIPEPLRSVYEPLINGERLQDQDREMYSRYVKAADLLDAYIKCMAELSAGNREFTVAKRQIERSLSALEMPEVDYFIKHFAASFEKTLDEISDPEAGIEQV</sequence>
<dbReference type="RefSeq" id="WP_200966347.1">
    <property type="nucleotide sequence ID" value="NZ_BMAQ01000010.1"/>
</dbReference>
<name>A0A916QFQ1_9BACL</name>
<dbReference type="PANTHER" id="PTHR11845:SF13">
    <property type="entry name" value="5'-DEOXYNUCLEOTIDASE HDDC2"/>
    <property type="match status" value="1"/>
</dbReference>
<dbReference type="PANTHER" id="PTHR11845">
    <property type="entry name" value="5'-DEOXYNUCLEOTIDASE HDDC2"/>
    <property type="match status" value="1"/>
</dbReference>
<dbReference type="Pfam" id="PF12917">
    <property type="entry name" value="YfbR-like"/>
    <property type="match status" value="1"/>
</dbReference>
<feature type="domain" description="HD/PDEase" evidence="2">
    <location>
        <begin position="25"/>
        <end position="154"/>
    </location>
</feature>
<dbReference type="Gene3D" id="1.10.3210.10">
    <property type="entry name" value="Hypothetical protein af1432"/>
    <property type="match status" value="1"/>
</dbReference>
<comment type="caution">
    <text evidence="3">The sequence shown here is derived from an EMBL/GenBank/DDBJ whole genome shotgun (WGS) entry which is preliminary data.</text>
</comment>
<keyword evidence="4" id="KW-1185">Reference proteome</keyword>
<organism evidence="3 4">
    <name type="scientific">Insulibacter thermoxylanivorax</name>
    <dbReference type="NCBI Taxonomy" id="2749268"/>
    <lineage>
        <taxon>Bacteria</taxon>
        <taxon>Bacillati</taxon>
        <taxon>Bacillota</taxon>
        <taxon>Bacilli</taxon>
        <taxon>Bacillales</taxon>
        <taxon>Paenibacillaceae</taxon>
        <taxon>Insulibacter</taxon>
    </lineage>
</organism>
<dbReference type="NCBIfam" id="NF003009">
    <property type="entry name" value="PRK03826.1"/>
    <property type="match status" value="1"/>
</dbReference>
<evidence type="ECO:0000313" key="4">
    <source>
        <dbReference type="Proteomes" id="UP000654993"/>
    </source>
</evidence>
<evidence type="ECO:0000259" key="2">
    <source>
        <dbReference type="SMART" id="SM00471"/>
    </source>
</evidence>
<accession>A0A916QFQ1</accession>
<protein>
    <submittedName>
        <fullName evidence="3">5'-deoxynucleotidase</fullName>
    </submittedName>
</protein>
<dbReference type="InterPro" id="IPR039356">
    <property type="entry name" value="YfbR/HDDC2"/>
</dbReference>